<name>A0A1M7AN74_9FLAO</name>
<dbReference type="InterPro" id="IPR005901">
    <property type="entry name" value="GLPGLI"/>
</dbReference>
<dbReference type="RefSeq" id="WP_072970254.1">
    <property type="nucleotide sequence ID" value="NZ_FRBY01000001.1"/>
</dbReference>
<dbReference type="Pfam" id="PF09697">
    <property type="entry name" value="Porph_ging"/>
    <property type="match status" value="1"/>
</dbReference>
<dbReference type="OrthoDB" id="1440774at2"/>
<proteinExistence type="predicted"/>
<dbReference type="Proteomes" id="UP000184121">
    <property type="component" value="Unassembled WGS sequence"/>
</dbReference>
<reference evidence="2" key="1">
    <citation type="submission" date="2016-11" db="EMBL/GenBank/DDBJ databases">
        <authorList>
            <person name="Varghese N."/>
            <person name="Submissions S."/>
        </authorList>
    </citation>
    <scope>NUCLEOTIDE SEQUENCE [LARGE SCALE GENOMIC DNA]</scope>
    <source>
        <strain evidence="2">DSM 1811</strain>
    </source>
</reference>
<keyword evidence="2" id="KW-1185">Reference proteome</keyword>
<dbReference type="EMBL" id="FRBY01000001">
    <property type="protein sequence ID" value="SHL44200.1"/>
    <property type="molecule type" value="Genomic_DNA"/>
</dbReference>
<sequence length="261" mass="30779">MKPISKFILILFFYYSNIYSQKGIIRYGYIEALQIGNSSGYDYNAYLIFDKNQSYYVTAKDSLERTEKTNEQKTLTNEKNNTTLIHLGAKTSKSGDQVTQNIQKKTTWSSLYCRKIYYTKEITPKIEWKLSNDTKLIGKFICKKATTFFRGRQYTAWFTPEIPVPFGPWKLQGLPGLILEAYDVNKYVFWYFKTSEYPSQTKETIKYFMTSDNDILNYNEFKKIQTSQIEKTTDKLKIAQKQFPDVTFFPPKLNDMFIECE</sequence>
<evidence type="ECO:0000313" key="2">
    <source>
        <dbReference type="Proteomes" id="UP000184121"/>
    </source>
</evidence>
<evidence type="ECO:0000313" key="1">
    <source>
        <dbReference type="EMBL" id="SHL44200.1"/>
    </source>
</evidence>
<dbReference type="NCBIfam" id="TIGR01200">
    <property type="entry name" value="GLPGLI"/>
    <property type="match status" value="1"/>
</dbReference>
<protein>
    <submittedName>
        <fullName evidence="1">GLPGLI family protein</fullName>
    </submittedName>
</protein>
<dbReference type="STRING" id="29534.SAMN05444366_0745"/>
<organism evidence="1 2">
    <name type="scientific">Flavobacterium saccharophilum</name>
    <dbReference type="NCBI Taxonomy" id="29534"/>
    <lineage>
        <taxon>Bacteria</taxon>
        <taxon>Pseudomonadati</taxon>
        <taxon>Bacteroidota</taxon>
        <taxon>Flavobacteriia</taxon>
        <taxon>Flavobacteriales</taxon>
        <taxon>Flavobacteriaceae</taxon>
        <taxon>Flavobacterium</taxon>
    </lineage>
</organism>
<gene>
    <name evidence="1" type="ORF">SAMN05444366_0745</name>
</gene>
<dbReference type="AlphaFoldDB" id="A0A1M7AN74"/>
<accession>A0A1M7AN74</accession>